<gene>
    <name evidence="2" type="ORF">MQE39_16825</name>
</gene>
<protein>
    <submittedName>
        <fullName evidence="2">Uncharacterized protein</fullName>
    </submittedName>
</protein>
<dbReference type="EMBL" id="JALDAW010000023">
    <property type="protein sequence ID" value="MDY5169783.1"/>
    <property type="molecule type" value="Genomic_DNA"/>
</dbReference>
<evidence type="ECO:0000313" key="2">
    <source>
        <dbReference type="EMBL" id="MDY5169783.1"/>
    </source>
</evidence>
<comment type="caution">
    <text evidence="2">The sequence shown here is derived from an EMBL/GenBank/DDBJ whole genome shotgun (WGS) entry which is preliminary data.</text>
</comment>
<organism evidence="2 3">
    <name type="scientific">Dielma fastidiosa</name>
    <dbReference type="NCBI Taxonomy" id="1034346"/>
    <lineage>
        <taxon>Bacteria</taxon>
        <taxon>Bacillati</taxon>
        <taxon>Bacillota</taxon>
        <taxon>Erysipelotrichia</taxon>
        <taxon>Erysipelotrichales</taxon>
        <taxon>Erysipelotrichaceae</taxon>
        <taxon>Dielma</taxon>
    </lineage>
</organism>
<sequence length="130" mass="15517">MKNKWLISAIIVLVLCNLGLLSMYMSEKNDKVYPLLGTYSNQTEINDNLIYFVFDRDNNYYFYEVNTLVDQGNWRKAEDNVYLIQGDHTDTMVVTDEDHFYYYLPDYREQVIEFKRVSFTPTLFGSEDQE</sequence>
<keyword evidence="1" id="KW-0472">Membrane</keyword>
<dbReference type="AlphaFoldDB" id="A0AB35USJ7"/>
<keyword evidence="1" id="KW-1133">Transmembrane helix</keyword>
<dbReference type="Proteomes" id="UP001276902">
    <property type="component" value="Unassembled WGS sequence"/>
</dbReference>
<dbReference type="RefSeq" id="WP_320885062.1">
    <property type="nucleotide sequence ID" value="NZ_BAABZA010000001.1"/>
</dbReference>
<reference evidence="2" key="1">
    <citation type="submission" date="2022-03" db="EMBL/GenBank/DDBJ databases">
        <title>First case of bacteraemia caused by Dielma fastidiosa in a patient hospitalised with diverticulitis.</title>
        <authorList>
            <person name="Forman-Ankjaer B."/>
            <person name="Hvid-Jensen F."/>
            <person name="Kobel C.M."/>
            <person name="Greve T."/>
        </authorList>
    </citation>
    <scope>NUCLEOTIDE SEQUENCE</scope>
    <source>
        <strain evidence="2">AUH_DF_2021</strain>
    </source>
</reference>
<proteinExistence type="predicted"/>
<feature type="transmembrane region" description="Helical" evidence="1">
    <location>
        <begin position="6"/>
        <end position="25"/>
    </location>
</feature>
<evidence type="ECO:0000313" key="3">
    <source>
        <dbReference type="Proteomes" id="UP001276902"/>
    </source>
</evidence>
<accession>A0AB35USJ7</accession>
<evidence type="ECO:0000256" key="1">
    <source>
        <dbReference type="SAM" id="Phobius"/>
    </source>
</evidence>
<name>A0AB35USJ7_9FIRM</name>
<keyword evidence="1" id="KW-0812">Transmembrane</keyword>